<evidence type="ECO:0000313" key="2">
    <source>
        <dbReference type="Proteomes" id="UP000655883"/>
    </source>
</evidence>
<name>A0A7S5R824_9CAUD</name>
<evidence type="ECO:0000313" key="1">
    <source>
        <dbReference type="EMBL" id="QIG72712.1"/>
    </source>
</evidence>
<organism evidence="1 2">
    <name type="scientific">Rhizobium phage RHph_Y65</name>
    <dbReference type="NCBI Taxonomy" id="2509785"/>
    <lineage>
        <taxon>Viruses</taxon>
        <taxon>Duplodnaviria</taxon>
        <taxon>Heunggongvirae</taxon>
        <taxon>Uroviricota</taxon>
        <taxon>Caudoviricetes</taxon>
        <taxon>Kleczkowskaviridae</taxon>
        <taxon>Cuauhnahuacvirus</taxon>
        <taxon>Cuauhnahuacvirus Y65</taxon>
    </lineage>
</organism>
<proteinExistence type="predicted"/>
<sequence length="104" mass="11782">MSDQSKNLKWPEDHDPNKFLFSVHGVFALAPDGYIQRKYNGIKTRDSDSLVHDHLCDSDGKVDMMKLKQLLIEARQHGYATAKNEVTYAITRTTFKGVPGLDTD</sequence>
<dbReference type="EMBL" id="MN988525">
    <property type="protein sequence ID" value="QIG72712.1"/>
    <property type="molecule type" value="Genomic_DNA"/>
</dbReference>
<accession>A0A7S5R824</accession>
<gene>
    <name evidence="1" type="ORF">EVB97_154</name>
</gene>
<dbReference type="Proteomes" id="UP000655883">
    <property type="component" value="Segment"/>
</dbReference>
<keyword evidence="2" id="KW-1185">Reference proteome</keyword>
<protein>
    <submittedName>
        <fullName evidence="1">Uncharacterized protein</fullName>
    </submittedName>
</protein>
<reference evidence="1 2" key="1">
    <citation type="submission" date="2020-01" db="EMBL/GenBank/DDBJ databases">
        <title>Patterns of diversity and host range of bacteriophage communities associated with bean-nodulatin bacteria.</title>
        <authorList>
            <person name="Vann Cauwenberghe J."/>
            <person name="Santamaria R.I."/>
            <person name="Bustos P."/>
            <person name="Juarez S."/>
            <person name="Gonzalez V."/>
        </authorList>
    </citation>
    <scope>NUCLEOTIDE SEQUENCE [LARGE SCALE GENOMIC DNA]</scope>
    <source>
        <strain evidence="2">RHph</strain>
    </source>
</reference>